<accession>A0A7W2AS87</accession>
<dbReference type="InterPro" id="IPR037171">
    <property type="entry name" value="NagB/RpiA_transferase-like"/>
</dbReference>
<dbReference type="SUPFAM" id="SSF46785">
    <property type="entry name" value="Winged helix' DNA-binding domain"/>
    <property type="match status" value="1"/>
</dbReference>
<dbReference type="PANTHER" id="PTHR30363">
    <property type="entry name" value="HTH-TYPE TRANSCRIPTIONAL REGULATOR SRLR-RELATED"/>
    <property type="match status" value="1"/>
</dbReference>
<organism evidence="5 6">
    <name type="scientific">Thermoactinomyces mirandus</name>
    <dbReference type="NCBI Taxonomy" id="2756294"/>
    <lineage>
        <taxon>Bacteria</taxon>
        <taxon>Bacillati</taxon>
        <taxon>Bacillota</taxon>
        <taxon>Bacilli</taxon>
        <taxon>Bacillales</taxon>
        <taxon>Thermoactinomycetaceae</taxon>
        <taxon>Thermoactinomyces</taxon>
    </lineage>
</organism>
<evidence type="ECO:0000256" key="1">
    <source>
        <dbReference type="ARBA" id="ARBA00023015"/>
    </source>
</evidence>
<dbReference type="SMART" id="SM00420">
    <property type="entry name" value="HTH_DEOR"/>
    <property type="match status" value="1"/>
</dbReference>
<evidence type="ECO:0000313" key="5">
    <source>
        <dbReference type="EMBL" id="MBA4603353.1"/>
    </source>
</evidence>
<reference evidence="5 6" key="1">
    <citation type="submission" date="2020-07" db="EMBL/GenBank/DDBJ databases">
        <title>Thermoactinomyces phylogeny.</title>
        <authorList>
            <person name="Dunlap C."/>
        </authorList>
    </citation>
    <scope>NUCLEOTIDE SEQUENCE [LARGE SCALE GENOMIC DNA]</scope>
    <source>
        <strain evidence="5 6">AMNI-1</strain>
    </source>
</reference>
<dbReference type="SMART" id="SM01134">
    <property type="entry name" value="DeoRC"/>
    <property type="match status" value="1"/>
</dbReference>
<dbReference type="PRINTS" id="PR00037">
    <property type="entry name" value="HTHLACR"/>
</dbReference>
<evidence type="ECO:0000259" key="4">
    <source>
        <dbReference type="PROSITE" id="PS51000"/>
    </source>
</evidence>
<dbReference type="InterPro" id="IPR036388">
    <property type="entry name" value="WH-like_DNA-bd_sf"/>
</dbReference>
<gene>
    <name evidence="5" type="ORF">H2C83_13685</name>
</gene>
<keyword evidence="2" id="KW-0238">DNA-binding</keyword>
<dbReference type="InterPro" id="IPR018356">
    <property type="entry name" value="Tscrpt_reg_HTH_DeoR_CS"/>
</dbReference>
<evidence type="ECO:0000313" key="6">
    <source>
        <dbReference type="Proteomes" id="UP000538292"/>
    </source>
</evidence>
<dbReference type="AlphaFoldDB" id="A0A7W2AS87"/>
<protein>
    <submittedName>
        <fullName evidence="5">DeoR/GlpR transcriptional regulator</fullName>
    </submittedName>
</protein>
<dbReference type="Pfam" id="PF00455">
    <property type="entry name" value="DeoRC"/>
    <property type="match status" value="1"/>
</dbReference>
<dbReference type="EMBL" id="JACEOL010000048">
    <property type="protein sequence ID" value="MBA4603353.1"/>
    <property type="molecule type" value="Genomic_DNA"/>
</dbReference>
<dbReference type="PANTHER" id="PTHR30363:SF44">
    <property type="entry name" value="AGA OPERON TRANSCRIPTIONAL REPRESSOR-RELATED"/>
    <property type="match status" value="1"/>
</dbReference>
<dbReference type="InterPro" id="IPR050313">
    <property type="entry name" value="Carb_Metab_HTH_regulators"/>
</dbReference>
<dbReference type="Gene3D" id="1.10.10.10">
    <property type="entry name" value="Winged helix-like DNA-binding domain superfamily/Winged helix DNA-binding domain"/>
    <property type="match status" value="1"/>
</dbReference>
<keyword evidence="3" id="KW-0804">Transcription</keyword>
<dbReference type="Pfam" id="PF08220">
    <property type="entry name" value="HTH_DeoR"/>
    <property type="match status" value="1"/>
</dbReference>
<dbReference type="Proteomes" id="UP000538292">
    <property type="component" value="Unassembled WGS sequence"/>
</dbReference>
<keyword evidence="1" id="KW-0805">Transcription regulation</keyword>
<dbReference type="InterPro" id="IPR014036">
    <property type="entry name" value="DeoR-like_C"/>
</dbReference>
<comment type="caution">
    <text evidence="5">The sequence shown here is derived from an EMBL/GenBank/DDBJ whole genome shotgun (WGS) entry which is preliminary data.</text>
</comment>
<keyword evidence="6" id="KW-1185">Reference proteome</keyword>
<name>A0A7W2AS87_9BACL</name>
<dbReference type="GO" id="GO:0003700">
    <property type="term" value="F:DNA-binding transcription factor activity"/>
    <property type="evidence" value="ECO:0007669"/>
    <property type="project" value="InterPro"/>
</dbReference>
<evidence type="ECO:0000256" key="3">
    <source>
        <dbReference type="ARBA" id="ARBA00023163"/>
    </source>
</evidence>
<proteinExistence type="predicted"/>
<dbReference type="PROSITE" id="PS00894">
    <property type="entry name" value="HTH_DEOR_1"/>
    <property type="match status" value="1"/>
</dbReference>
<dbReference type="InterPro" id="IPR001034">
    <property type="entry name" value="DeoR_HTH"/>
</dbReference>
<feature type="domain" description="HTH deoR-type" evidence="4">
    <location>
        <begin position="3"/>
        <end position="58"/>
    </location>
</feature>
<dbReference type="InterPro" id="IPR036390">
    <property type="entry name" value="WH_DNA-bd_sf"/>
</dbReference>
<dbReference type="GO" id="GO:0003677">
    <property type="term" value="F:DNA binding"/>
    <property type="evidence" value="ECO:0007669"/>
    <property type="project" value="UniProtKB-KW"/>
</dbReference>
<dbReference type="RefSeq" id="WP_181741813.1">
    <property type="nucleotide sequence ID" value="NZ_JACEOL010000048.1"/>
</dbReference>
<dbReference type="PROSITE" id="PS51000">
    <property type="entry name" value="HTH_DEOR_2"/>
    <property type="match status" value="1"/>
</dbReference>
<dbReference type="Gene3D" id="3.40.50.1360">
    <property type="match status" value="1"/>
</dbReference>
<dbReference type="SUPFAM" id="SSF100950">
    <property type="entry name" value="NagB/RpiA/CoA transferase-like"/>
    <property type="match status" value="1"/>
</dbReference>
<sequence>MLVGERQRMIVDLVNEQKSVRVSELSKIFSVTEETIRRDLEKLEKEKKLIRSHGGAISIQTPDSVEIPYTKREATNVLEKKQIALEAVKHVETGDKIILDASTTAWYMAKTLPDIPLTVLTNSIKVAMELSKKSRITVISTGGTLLSRSLSYVGPLAESSLDAYYVDKAFISCKGLHLERGISESDEQQSRVKQKMMKIADTVFLLMDFSKFGVQSFSRMGGLDQIDRIITDHQVDRQIVQQLEERGLDITIS</sequence>
<evidence type="ECO:0000256" key="2">
    <source>
        <dbReference type="ARBA" id="ARBA00023125"/>
    </source>
</evidence>